<organism evidence="1 2">
    <name type="scientific">Zhihengliuella alba</name>
    <dbReference type="NCBI Taxonomy" id="547018"/>
    <lineage>
        <taxon>Bacteria</taxon>
        <taxon>Bacillati</taxon>
        <taxon>Actinomycetota</taxon>
        <taxon>Actinomycetes</taxon>
        <taxon>Micrococcales</taxon>
        <taxon>Micrococcaceae</taxon>
        <taxon>Zhihengliuella</taxon>
    </lineage>
</organism>
<protein>
    <submittedName>
        <fullName evidence="1">HAD hydrolase-like protein</fullName>
    </submittedName>
</protein>
<keyword evidence="2" id="KW-1185">Reference proteome</keyword>
<dbReference type="InterPro" id="IPR006357">
    <property type="entry name" value="HAD-SF_hydro_IIA"/>
</dbReference>
<dbReference type="SUPFAM" id="SSF56784">
    <property type="entry name" value="HAD-like"/>
    <property type="match status" value="1"/>
</dbReference>
<dbReference type="InterPro" id="IPR023214">
    <property type="entry name" value="HAD_sf"/>
</dbReference>
<name>A0ABP7CPI9_9MICC</name>
<dbReference type="EMBL" id="BAABCJ010000001">
    <property type="protein sequence ID" value="GAA3691751.1"/>
    <property type="molecule type" value="Genomic_DNA"/>
</dbReference>
<comment type="caution">
    <text evidence="1">The sequence shown here is derived from an EMBL/GenBank/DDBJ whole genome shotgun (WGS) entry which is preliminary data.</text>
</comment>
<dbReference type="InterPro" id="IPR036412">
    <property type="entry name" value="HAD-like_sf"/>
</dbReference>
<dbReference type="NCBIfam" id="TIGR01549">
    <property type="entry name" value="HAD-SF-IA-v1"/>
    <property type="match status" value="1"/>
</dbReference>
<sequence>MLLDRFDALLADLDGVVYAGEEPVDGAAEALGRLEQAGVRLGYITNNASRSPAKVAEHIRRLGAPASAESVFGSADAAAELLADRLEAGSKVLITGSEYLRSCVEDRGLEPVSDHRERPDAVVQGFDPGLGWADLAEASYAINAGAEWVATNTDFTIPRAEGIAPGNGALVNAVAFATGATPAVAGKPEAYLFHHAAERLGAERPLVVGDRLDTDILGGNRAGFATAAVLTGIDTVRTVLAAEPDQRPQYLLETLGDLYRPYPGTEDDGDASAACGDGRAALDGRALVLSDDTLDAWRAACALWWRVNPEAAAEPEDIRFDGADPR</sequence>
<dbReference type="Pfam" id="PF13242">
    <property type="entry name" value="Hydrolase_like"/>
    <property type="match status" value="1"/>
</dbReference>
<evidence type="ECO:0000313" key="2">
    <source>
        <dbReference type="Proteomes" id="UP001501536"/>
    </source>
</evidence>
<gene>
    <name evidence="1" type="ORF">GCM10022377_00020</name>
</gene>
<dbReference type="Pfam" id="PF13344">
    <property type="entry name" value="Hydrolase_6"/>
    <property type="match status" value="1"/>
</dbReference>
<dbReference type="PANTHER" id="PTHR19288">
    <property type="entry name" value="4-NITROPHENYLPHOSPHATASE-RELATED"/>
    <property type="match status" value="1"/>
</dbReference>
<dbReference type="PANTHER" id="PTHR19288:SF95">
    <property type="entry name" value="D-GLYCEROL 3-PHOSPHATE PHOSPHATASE"/>
    <property type="match status" value="1"/>
</dbReference>
<dbReference type="InterPro" id="IPR006439">
    <property type="entry name" value="HAD-SF_hydro_IA"/>
</dbReference>
<proteinExistence type="predicted"/>
<dbReference type="RefSeq" id="WP_344878159.1">
    <property type="nucleotide sequence ID" value="NZ_BAABCJ010000001.1"/>
</dbReference>
<dbReference type="NCBIfam" id="TIGR01460">
    <property type="entry name" value="HAD-SF-IIA"/>
    <property type="match status" value="1"/>
</dbReference>
<dbReference type="Gene3D" id="3.40.50.1000">
    <property type="entry name" value="HAD superfamily/HAD-like"/>
    <property type="match status" value="2"/>
</dbReference>
<evidence type="ECO:0000313" key="1">
    <source>
        <dbReference type="EMBL" id="GAA3691751.1"/>
    </source>
</evidence>
<dbReference type="Proteomes" id="UP001501536">
    <property type="component" value="Unassembled WGS sequence"/>
</dbReference>
<reference evidence="2" key="1">
    <citation type="journal article" date="2019" name="Int. J. Syst. Evol. Microbiol.">
        <title>The Global Catalogue of Microorganisms (GCM) 10K type strain sequencing project: providing services to taxonomists for standard genome sequencing and annotation.</title>
        <authorList>
            <consortium name="The Broad Institute Genomics Platform"/>
            <consortium name="The Broad Institute Genome Sequencing Center for Infectious Disease"/>
            <person name="Wu L."/>
            <person name="Ma J."/>
        </authorList>
    </citation>
    <scope>NUCLEOTIDE SEQUENCE [LARGE SCALE GENOMIC DNA]</scope>
    <source>
        <strain evidence="2">JCM 16961</strain>
    </source>
</reference>
<accession>A0ABP7CPI9</accession>